<accession>A0ABX3FFH1</accession>
<gene>
    <name evidence="1" type="ORF">BIY20_09595</name>
</gene>
<name>A0ABX3FFH1_9VIBR</name>
<protein>
    <submittedName>
        <fullName evidence="1">Uncharacterized protein</fullName>
    </submittedName>
</protein>
<keyword evidence="2" id="KW-1185">Reference proteome</keyword>
<dbReference type="EMBL" id="MJMH01000172">
    <property type="protein sequence ID" value="OLQ91646.1"/>
    <property type="molecule type" value="Genomic_DNA"/>
</dbReference>
<dbReference type="Proteomes" id="UP000186039">
    <property type="component" value="Unassembled WGS sequence"/>
</dbReference>
<sequence>MNLDTMLAENPALAKMDVNELFAQQQVVDLFVNDQFEVSDPELRRKGMDKLMVQLTGQQEVNRINADREKAMDDNATAMLFALDHKQPPSQAVDAAYNRGTKKQEYGFNDAVDVTAKLADGMINYSQTHLDIKGIDHMLDKIEGGGYEADNDTVLKLRKARAHIMKDTMVRTAKAADKDSLASMWQRSAAGSNNKAREAYYGSDQETQDVTMFVQNYLNETGVTLEDHVATAVVRANLGFKNNNKPDPTVRDVLATGFFSLQDAEPIEDMEQAPKRFSDMMQVIDALGDKSSAYFNEKEWAALRAYRHIVENGKDEVSATRKLQQIVNNDIDVRLDYRTDGDVSGWIDKEFTVVPGIKDQLKDSVAMYYKTGVPLEAAKELAQKDFEATHTELNNTWIRTSLLPDGIRDKLPQINTMLVNNFWHENKQDLEDSGYSKDDIIVTVNEDGLVIADKTTLEPVSTYSYGNYSYSDSVYEWQDMTNGVIGDDQAVETSLWFNKLSQRARTVETAQLSERLGTYNEKTGRWEGDAFKAIQNGADQVSHVREYTYSEAQKIKRQLDAAEKAGNDQKSMDKQEEGGIFGYFLK</sequence>
<evidence type="ECO:0000313" key="2">
    <source>
        <dbReference type="Proteomes" id="UP000186039"/>
    </source>
</evidence>
<proteinExistence type="predicted"/>
<evidence type="ECO:0000313" key="1">
    <source>
        <dbReference type="EMBL" id="OLQ91646.1"/>
    </source>
</evidence>
<comment type="caution">
    <text evidence="1">The sequence shown here is derived from an EMBL/GenBank/DDBJ whole genome shotgun (WGS) entry which is preliminary data.</text>
</comment>
<reference evidence="1 2" key="1">
    <citation type="submission" date="2016-09" db="EMBL/GenBank/DDBJ databases">
        <title>Genomic Taxonomy of the Vibrionaceae.</title>
        <authorList>
            <person name="Gonzalez-Castillo A."/>
            <person name="Gomez-Gil B."/>
            <person name="Enciso-Ibarra K."/>
        </authorList>
    </citation>
    <scope>NUCLEOTIDE SEQUENCE [LARGE SCALE GENOMIC DNA]</scope>
    <source>
        <strain evidence="1 2">CAIM 1902</strain>
    </source>
</reference>
<organism evidence="1 2">
    <name type="scientific">Vibrio panuliri</name>
    <dbReference type="NCBI Taxonomy" id="1381081"/>
    <lineage>
        <taxon>Bacteria</taxon>
        <taxon>Pseudomonadati</taxon>
        <taxon>Pseudomonadota</taxon>
        <taxon>Gammaproteobacteria</taxon>
        <taxon>Vibrionales</taxon>
        <taxon>Vibrionaceae</taxon>
        <taxon>Vibrio</taxon>
    </lineage>
</organism>